<organism evidence="6 7">
    <name type="scientific">Dictyobacter halimunensis</name>
    <dbReference type="NCBI Taxonomy" id="3026934"/>
    <lineage>
        <taxon>Bacteria</taxon>
        <taxon>Bacillati</taxon>
        <taxon>Chloroflexota</taxon>
        <taxon>Ktedonobacteria</taxon>
        <taxon>Ktedonobacterales</taxon>
        <taxon>Dictyobacteraceae</taxon>
        <taxon>Dictyobacter</taxon>
    </lineage>
</organism>
<evidence type="ECO:0000256" key="3">
    <source>
        <dbReference type="ARBA" id="ARBA00035643"/>
    </source>
</evidence>
<feature type="region of interest" description="Disordered" evidence="5">
    <location>
        <begin position="1"/>
        <end position="28"/>
    </location>
</feature>
<comment type="similarity">
    <text evidence="3">Belongs to the gas vesicle GvpF/GvpL family.</text>
</comment>
<keyword evidence="7" id="KW-1185">Reference proteome</keyword>
<dbReference type="InterPro" id="IPR009430">
    <property type="entry name" value="GvpL/GvpF"/>
</dbReference>
<comment type="subcellular location">
    <subcellularLocation>
        <location evidence="2">Gas vesicle</location>
    </subcellularLocation>
</comment>
<evidence type="ECO:0000256" key="5">
    <source>
        <dbReference type="SAM" id="MobiDB-lite"/>
    </source>
</evidence>
<accession>A0ABQ6G1Z2</accession>
<keyword evidence="1" id="KW-0304">Gas vesicle</keyword>
<evidence type="ECO:0000256" key="2">
    <source>
        <dbReference type="ARBA" id="ARBA00035108"/>
    </source>
</evidence>
<comment type="caution">
    <text evidence="6">The sequence shown here is derived from an EMBL/GenBank/DDBJ whole genome shotgun (WGS) entry which is preliminary data.</text>
</comment>
<dbReference type="EMBL" id="BSRI01000002">
    <property type="protein sequence ID" value="GLV59269.1"/>
    <property type="molecule type" value="Genomic_DNA"/>
</dbReference>
<evidence type="ECO:0000256" key="1">
    <source>
        <dbReference type="ARBA" id="ARBA00022987"/>
    </source>
</evidence>
<dbReference type="Proteomes" id="UP001344906">
    <property type="component" value="Unassembled WGS sequence"/>
</dbReference>
<dbReference type="RefSeq" id="WP_338255854.1">
    <property type="nucleotide sequence ID" value="NZ_BSRI01000002.1"/>
</dbReference>
<reference evidence="6 7" key="1">
    <citation type="submission" date="2023-02" db="EMBL/GenBank/DDBJ databases">
        <title>Dictyobacter halimunensis sp. nov., a new member of the class Ktedonobacteria from forest soil in a geothermal area.</title>
        <authorList>
            <person name="Rachmania M.K."/>
            <person name="Ningsih F."/>
            <person name="Sakai Y."/>
            <person name="Yabe S."/>
            <person name="Yokota A."/>
            <person name="Sjamsuridzal W."/>
        </authorList>
    </citation>
    <scope>NUCLEOTIDE SEQUENCE [LARGE SCALE GENOMIC DNA]</scope>
    <source>
        <strain evidence="6 7">S3.2.2.5</strain>
    </source>
</reference>
<dbReference type="PANTHER" id="PTHR36852">
    <property type="entry name" value="PROTEIN GVPL 2"/>
    <property type="match status" value="1"/>
</dbReference>
<sequence length="368" mass="41543">MNGREQKSNVPSTPDLLANDHREPPEPEVNMGVLLEQCSIEMQKVEQRLVEVQAQFEAARLRFQELQTALIKQYAASPQVAPTATPQAAPSEEAPAVDAAYPASGLYAYGFIKRMPRHLDIVGIDHRSKVYPVKGNGLSVMVSEIDVGQFEEQVKNLYAAMTQSPGVLQNQDGAILQAHEHVIDTIMQHTTIVPLKFGTILRDEQAAQQLLEEQGEHFKELLTRFRGKIECGLKVYADKRIVLQHIMQRDAERINAQEQPEPSSKGTAYLLARKKEEQLKEHVNNELVRIGEHIFHTFGQTAFDMKQNSLLPQKATGKKKEMILNAVYLVGQEQLSTFYEWSGGITEHYAPLELELEFSGPWPPYNFM</sequence>
<keyword evidence="4" id="KW-0175">Coiled coil</keyword>
<name>A0ABQ6G1Z2_9CHLR</name>
<gene>
    <name evidence="6" type="ORF">KDH_60960</name>
</gene>
<feature type="coiled-coil region" evidence="4">
    <location>
        <begin position="35"/>
        <end position="69"/>
    </location>
</feature>
<evidence type="ECO:0000256" key="4">
    <source>
        <dbReference type="SAM" id="Coils"/>
    </source>
</evidence>
<dbReference type="Pfam" id="PF06386">
    <property type="entry name" value="GvpL_GvpF"/>
    <property type="match status" value="1"/>
</dbReference>
<evidence type="ECO:0000313" key="6">
    <source>
        <dbReference type="EMBL" id="GLV59269.1"/>
    </source>
</evidence>
<evidence type="ECO:0000313" key="7">
    <source>
        <dbReference type="Proteomes" id="UP001344906"/>
    </source>
</evidence>
<proteinExistence type="inferred from homology"/>
<dbReference type="PANTHER" id="PTHR36852:SF1">
    <property type="entry name" value="PROTEIN GVPL 2"/>
    <property type="match status" value="1"/>
</dbReference>
<protein>
    <submittedName>
        <fullName evidence="6">Protein gvpL</fullName>
    </submittedName>
</protein>